<dbReference type="Proteomes" id="UP000000600">
    <property type="component" value="Unassembled WGS sequence"/>
</dbReference>
<keyword evidence="2" id="KW-1185">Reference proteome</keyword>
<dbReference type="HOGENOM" id="CLU_1417652_0_0_1"/>
<dbReference type="InParanoid" id="A0CJ59"/>
<dbReference type="KEGG" id="ptm:GSPATT00038608001"/>
<reference evidence="1 2" key="1">
    <citation type="journal article" date="2006" name="Nature">
        <title>Global trends of whole-genome duplications revealed by the ciliate Paramecium tetraurelia.</title>
        <authorList>
            <consortium name="Genoscope"/>
            <person name="Aury J.-M."/>
            <person name="Jaillon O."/>
            <person name="Duret L."/>
            <person name="Noel B."/>
            <person name="Jubin C."/>
            <person name="Porcel B.M."/>
            <person name="Segurens B."/>
            <person name="Daubin V."/>
            <person name="Anthouard V."/>
            <person name="Aiach N."/>
            <person name="Arnaiz O."/>
            <person name="Billaut A."/>
            <person name="Beisson J."/>
            <person name="Blanc I."/>
            <person name="Bouhouche K."/>
            <person name="Camara F."/>
            <person name="Duharcourt S."/>
            <person name="Guigo R."/>
            <person name="Gogendeau D."/>
            <person name="Katinka M."/>
            <person name="Keller A.-M."/>
            <person name="Kissmehl R."/>
            <person name="Klotz C."/>
            <person name="Koll F."/>
            <person name="Le Moue A."/>
            <person name="Lepere C."/>
            <person name="Malinsky S."/>
            <person name="Nowacki M."/>
            <person name="Nowak J.K."/>
            <person name="Plattner H."/>
            <person name="Poulain J."/>
            <person name="Ruiz F."/>
            <person name="Serrano V."/>
            <person name="Zagulski M."/>
            <person name="Dessen P."/>
            <person name="Betermier M."/>
            <person name="Weissenbach J."/>
            <person name="Scarpelli C."/>
            <person name="Schachter V."/>
            <person name="Sperling L."/>
            <person name="Meyer E."/>
            <person name="Cohen J."/>
            <person name="Wincker P."/>
        </authorList>
    </citation>
    <scope>NUCLEOTIDE SEQUENCE [LARGE SCALE GENOMIC DNA]</scope>
    <source>
        <strain evidence="1 2">Stock d4-2</strain>
    </source>
</reference>
<dbReference type="EMBL" id="CT868088">
    <property type="protein sequence ID" value="CAK70826.1"/>
    <property type="molecule type" value="Genomic_DNA"/>
</dbReference>
<dbReference type="AlphaFoldDB" id="A0CJ59"/>
<organism evidence="1 2">
    <name type="scientific">Paramecium tetraurelia</name>
    <dbReference type="NCBI Taxonomy" id="5888"/>
    <lineage>
        <taxon>Eukaryota</taxon>
        <taxon>Sar</taxon>
        <taxon>Alveolata</taxon>
        <taxon>Ciliophora</taxon>
        <taxon>Intramacronucleata</taxon>
        <taxon>Oligohymenophorea</taxon>
        <taxon>Peniculida</taxon>
        <taxon>Parameciidae</taxon>
        <taxon>Paramecium</taxon>
    </lineage>
</organism>
<evidence type="ECO:0000313" key="2">
    <source>
        <dbReference type="Proteomes" id="UP000000600"/>
    </source>
</evidence>
<dbReference type="GeneID" id="5024010"/>
<protein>
    <submittedName>
        <fullName evidence="1">Uncharacterized protein</fullName>
    </submittedName>
</protein>
<evidence type="ECO:0000313" key="1">
    <source>
        <dbReference type="EMBL" id="CAK70826.1"/>
    </source>
</evidence>
<name>A0CJ59_PARTE</name>
<gene>
    <name evidence="1" type="ORF">GSPATT00038608001</name>
</gene>
<sequence>MNHFNILDLSAWQNLVVQICNNLETIPLQEMSITLKQIFLFMNRKFRMQESTVEQYHYSEYDLPLVFTEKQLFAILNQMKFDQTQVNDYLDALTTLLNIFFKFSRIQPISFYDVYEVVRNKLQIILIIQQPCIKVMDLNPKQFNKLFIKYNNLILQFLIENWIEFQKYGKPKEVQIRICYQFQNLKFYIKLI</sequence>
<accession>A0CJ59</accession>
<proteinExistence type="predicted"/>
<dbReference type="RefSeq" id="XP_001438223.1">
    <property type="nucleotide sequence ID" value="XM_001438186.2"/>
</dbReference>